<feature type="domain" description="C-JID" evidence="4">
    <location>
        <begin position="216"/>
        <end position="374"/>
    </location>
</feature>
<dbReference type="Pfam" id="PF20160">
    <property type="entry name" value="C-JID"/>
    <property type="match status" value="1"/>
</dbReference>
<organism evidence="5 9">
    <name type="scientific">Ficus carica</name>
    <name type="common">Common fig</name>
    <dbReference type="NCBI Taxonomy" id="3494"/>
    <lineage>
        <taxon>Eukaryota</taxon>
        <taxon>Viridiplantae</taxon>
        <taxon>Streptophyta</taxon>
        <taxon>Embryophyta</taxon>
        <taxon>Tracheophyta</taxon>
        <taxon>Spermatophyta</taxon>
        <taxon>Magnoliopsida</taxon>
        <taxon>eudicotyledons</taxon>
        <taxon>Gunneridae</taxon>
        <taxon>Pentapetalae</taxon>
        <taxon>rosids</taxon>
        <taxon>fabids</taxon>
        <taxon>Rosales</taxon>
        <taxon>Moraceae</taxon>
        <taxon>Ficeae</taxon>
        <taxon>Ficus</taxon>
    </lineage>
</organism>
<evidence type="ECO:0000256" key="2">
    <source>
        <dbReference type="ARBA" id="ARBA00022737"/>
    </source>
</evidence>
<evidence type="ECO:0000313" key="8">
    <source>
        <dbReference type="EMBL" id="GMN66759.1"/>
    </source>
</evidence>
<keyword evidence="1" id="KW-0433">Leucine-rich repeat</keyword>
<accession>A0AA88E5J7</accession>
<comment type="caution">
    <text evidence="5">The sequence shown here is derived from an EMBL/GenBank/DDBJ whole genome shotgun (WGS) entry which is preliminary data.</text>
</comment>
<protein>
    <recommendedName>
        <fullName evidence="4">C-JID domain-containing protein</fullName>
    </recommendedName>
</protein>
<evidence type="ECO:0000256" key="3">
    <source>
        <dbReference type="SAM" id="MobiDB-lite"/>
    </source>
</evidence>
<name>A0AA88E5J7_FICCA</name>
<dbReference type="EMBL" id="BTGU01000359">
    <property type="protein sequence ID" value="GMN66746.1"/>
    <property type="molecule type" value="Genomic_DNA"/>
</dbReference>
<reference evidence="5" key="1">
    <citation type="submission" date="2023-07" db="EMBL/GenBank/DDBJ databases">
        <title>draft genome sequence of fig (Ficus carica).</title>
        <authorList>
            <person name="Takahashi T."/>
            <person name="Nishimura K."/>
        </authorList>
    </citation>
    <scope>NUCLEOTIDE SEQUENCE</scope>
</reference>
<dbReference type="EMBL" id="BTGU01000357">
    <property type="protein sequence ID" value="GMN66730.1"/>
    <property type="molecule type" value="Genomic_DNA"/>
</dbReference>
<feature type="compositionally biased region" description="Basic and acidic residues" evidence="3">
    <location>
        <begin position="385"/>
        <end position="394"/>
    </location>
</feature>
<dbReference type="AlphaFoldDB" id="A0AA88E5J7"/>
<dbReference type="SUPFAM" id="SSF52058">
    <property type="entry name" value="L domain-like"/>
    <property type="match status" value="1"/>
</dbReference>
<feature type="region of interest" description="Disordered" evidence="3">
    <location>
        <begin position="377"/>
        <end position="421"/>
    </location>
</feature>
<dbReference type="Gene3D" id="3.80.10.10">
    <property type="entry name" value="Ribonuclease Inhibitor"/>
    <property type="match status" value="1"/>
</dbReference>
<evidence type="ECO:0000313" key="5">
    <source>
        <dbReference type="EMBL" id="GMN66730.1"/>
    </source>
</evidence>
<dbReference type="EMBL" id="BTGU01000360">
    <property type="protein sequence ID" value="GMN66759.1"/>
    <property type="molecule type" value="Genomic_DNA"/>
</dbReference>
<dbReference type="InterPro" id="IPR045344">
    <property type="entry name" value="C-JID"/>
</dbReference>
<proteinExistence type="predicted"/>
<evidence type="ECO:0000313" key="6">
    <source>
        <dbReference type="EMBL" id="GMN66743.1"/>
    </source>
</evidence>
<sequence>MNLEGYKSLLQVPSYFQYFNKLATLNLSGNSNLKNLTAIPQSVQYLSLEDTGIEELSSSIGSLKNLISLVLRNCKELKTLSSNMHTLQSLDHLNLHGCSSLDNFPLLPTNIKYLNLNGTAIEQVPSQIEGLSSLQILDLGNCRRLKTVPKRIMPVTQALNDYKPDIEEVSFMNCLELDENARTNVMEYAQFRILRIATASLRLGHVYEESQLFVCCPGNEIPKWFSYQSEGSSININLPPHWFSPKFLGFALCAVVGFENYKDYSSLMFQTESEFKTNCGESHRFDTQLWGWSGDESWGVFRVQRLVDSDHVFLWYDYSLNLNFVKGKDGENWFTNLHDATEASFEFYPVDMFSDPIDACYVKKCGVCLVYAQDSPTDMDQDVGESSKGKRSREASGPSGSGVVICDEEDEEEQEPKSKRS</sequence>
<evidence type="ECO:0000313" key="9">
    <source>
        <dbReference type="Proteomes" id="UP001187192"/>
    </source>
</evidence>
<evidence type="ECO:0000259" key="4">
    <source>
        <dbReference type="Pfam" id="PF20160"/>
    </source>
</evidence>
<dbReference type="PANTHER" id="PTHR47186">
    <property type="entry name" value="LEUCINE-RICH REPEAT-CONTAINING PROTEIN 57"/>
    <property type="match status" value="1"/>
</dbReference>
<keyword evidence="9" id="KW-1185">Reference proteome</keyword>
<evidence type="ECO:0000313" key="7">
    <source>
        <dbReference type="EMBL" id="GMN66746.1"/>
    </source>
</evidence>
<dbReference type="Proteomes" id="UP001187192">
    <property type="component" value="Unassembled WGS sequence"/>
</dbReference>
<evidence type="ECO:0000256" key="1">
    <source>
        <dbReference type="ARBA" id="ARBA00022614"/>
    </source>
</evidence>
<keyword evidence="2" id="KW-0677">Repeat</keyword>
<gene>
    <name evidence="5" type="ORF">TIFTF001_035793</name>
    <name evidence="6" type="ORF">TIFTF001_035804</name>
    <name evidence="7" type="ORF">TIFTF001_035809</name>
    <name evidence="8" type="ORF">TIFTF001_035820</name>
</gene>
<dbReference type="PANTHER" id="PTHR47186:SF3">
    <property type="entry name" value="OS09G0267800 PROTEIN"/>
    <property type="match status" value="1"/>
</dbReference>
<dbReference type="InterPro" id="IPR032675">
    <property type="entry name" value="LRR_dom_sf"/>
</dbReference>
<dbReference type="EMBL" id="BTGU01000358">
    <property type="protein sequence ID" value="GMN66743.1"/>
    <property type="molecule type" value="Genomic_DNA"/>
</dbReference>